<organism evidence="6 7">
    <name type="scientific">Phaeodactylum tricornutum (strain CCAP 1055/1)</name>
    <dbReference type="NCBI Taxonomy" id="556484"/>
    <lineage>
        <taxon>Eukaryota</taxon>
        <taxon>Sar</taxon>
        <taxon>Stramenopiles</taxon>
        <taxon>Ochrophyta</taxon>
        <taxon>Bacillariophyta</taxon>
        <taxon>Bacillariophyceae</taxon>
        <taxon>Bacillariophycidae</taxon>
        <taxon>Naviculales</taxon>
        <taxon>Phaeodactylaceae</taxon>
        <taxon>Phaeodactylum</taxon>
    </lineage>
</organism>
<dbReference type="Pfam" id="PF00141">
    <property type="entry name" value="peroxidase"/>
    <property type="match status" value="1"/>
</dbReference>
<dbReference type="InParanoid" id="B7G386"/>
<feature type="domain" description="Plant heme peroxidase family profile" evidence="5">
    <location>
        <begin position="45"/>
        <end position="331"/>
    </location>
</feature>
<feature type="region of interest" description="Disordered" evidence="3">
    <location>
        <begin position="154"/>
        <end position="190"/>
    </location>
</feature>
<dbReference type="PRINTS" id="PR00459">
    <property type="entry name" value="ASPEROXIDASE"/>
</dbReference>
<reference evidence="7" key="2">
    <citation type="submission" date="2008-08" db="EMBL/GenBank/DDBJ databases">
        <authorList>
            <consortium name="Diatom Consortium"/>
            <person name="Grigoriev I."/>
            <person name="Grimwood J."/>
            <person name="Kuo A."/>
            <person name="Otillar R.P."/>
            <person name="Salamov A."/>
            <person name="Detter J.C."/>
            <person name="Lindquist E."/>
            <person name="Shapiro H."/>
            <person name="Lucas S."/>
            <person name="Glavina del Rio T."/>
            <person name="Pitluck S."/>
            <person name="Rokhsar D."/>
            <person name="Bowler C."/>
        </authorList>
    </citation>
    <scope>GENOME REANNOTATION</scope>
    <source>
        <strain evidence="7">CCAP 1055/1</strain>
    </source>
</reference>
<dbReference type="KEGG" id="pti:PHATRDRAFT_47395"/>
<dbReference type="GO" id="GO:0042744">
    <property type="term" value="P:hydrogen peroxide catabolic process"/>
    <property type="evidence" value="ECO:0007669"/>
    <property type="project" value="TreeGrafter"/>
</dbReference>
<dbReference type="PeroxiBase" id="2571">
    <property type="entry name" value="PtrAPx01"/>
</dbReference>
<keyword evidence="7" id="KW-1185">Reference proteome</keyword>
<dbReference type="GO" id="GO:0020037">
    <property type="term" value="F:heme binding"/>
    <property type="evidence" value="ECO:0007669"/>
    <property type="project" value="InterPro"/>
</dbReference>
<feature type="signal peptide" evidence="4">
    <location>
        <begin position="1"/>
        <end position="17"/>
    </location>
</feature>
<evidence type="ECO:0000313" key="6">
    <source>
        <dbReference type="EMBL" id="EEC46958.1"/>
    </source>
</evidence>
<dbReference type="HOGENOM" id="CLU_036959_2_1_1"/>
<evidence type="ECO:0000259" key="5">
    <source>
        <dbReference type="PROSITE" id="PS50873"/>
    </source>
</evidence>
<keyword evidence="4" id="KW-0732">Signal</keyword>
<evidence type="ECO:0000256" key="3">
    <source>
        <dbReference type="SAM" id="MobiDB-lite"/>
    </source>
</evidence>
<proteinExistence type="inferred from homology"/>
<accession>B7G386</accession>
<reference evidence="6 7" key="1">
    <citation type="journal article" date="2008" name="Nature">
        <title>The Phaeodactylum genome reveals the evolutionary history of diatom genomes.</title>
        <authorList>
            <person name="Bowler C."/>
            <person name="Allen A.E."/>
            <person name="Badger J.H."/>
            <person name="Grimwood J."/>
            <person name="Jabbari K."/>
            <person name="Kuo A."/>
            <person name="Maheswari U."/>
            <person name="Martens C."/>
            <person name="Maumus F."/>
            <person name="Otillar R.P."/>
            <person name="Rayko E."/>
            <person name="Salamov A."/>
            <person name="Vandepoele K."/>
            <person name="Beszteri B."/>
            <person name="Gruber A."/>
            <person name="Heijde M."/>
            <person name="Katinka M."/>
            <person name="Mock T."/>
            <person name="Valentin K."/>
            <person name="Verret F."/>
            <person name="Berges J.A."/>
            <person name="Brownlee C."/>
            <person name="Cadoret J.P."/>
            <person name="Chiovitti A."/>
            <person name="Choi C.J."/>
            <person name="Coesel S."/>
            <person name="De Martino A."/>
            <person name="Detter J.C."/>
            <person name="Durkin C."/>
            <person name="Falciatore A."/>
            <person name="Fournet J."/>
            <person name="Haruta M."/>
            <person name="Huysman M.J."/>
            <person name="Jenkins B.D."/>
            <person name="Jiroutova K."/>
            <person name="Jorgensen R.E."/>
            <person name="Joubert Y."/>
            <person name="Kaplan A."/>
            <person name="Kroger N."/>
            <person name="Kroth P.G."/>
            <person name="La Roche J."/>
            <person name="Lindquist E."/>
            <person name="Lommer M."/>
            <person name="Martin-Jezequel V."/>
            <person name="Lopez P.J."/>
            <person name="Lucas S."/>
            <person name="Mangogna M."/>
            <person name="McGinnis K."/>
            <person name="Medlin L.K."/>
            <person name="Montsant A."/>
            <person name="Oudot-Le Secq M.P."/>
            <person name="Napoli C."/>
            <person name="Obornik M."/>
            <person name="Parker M.S."/>
            <person name="Petit J.L."/>
            <person name="Porcel B.M."/>
            <person name="Poulsen N."/>
            <person name="Robison M."/>
            <person name="Rychlewski L."/>
            <person name="Rynearson T.A."/>
            <person name="Schmutz J."/>
            <person name="Shapiro H."/>
            <person name="Siaut M."/>
            <person name="Stanley M."/>
            <person name="Sussman M.R."/>
            <person name="Taylor A.R."/>
            <person name="Vardi A."/>
            <person name="von Dassow P."/>
            <person name="Vyverman W."/>
            <person name="Willis A."/>
            <person name="Wyrwicz L.S."/>
            <person name="Rokhsar D.S."/>
            <person name="Weissenbach J."/>
            <person name="Armbrust E.V."/>
            <person name="Green B.R."/>
            <person name="Van de Peer Y."/>
            <person name="Grigoriev I.V."/>
        </authorList>
    </citation>
    <scope>NUCLEOTIDE SEQUENCE [LARGE SCALE GENOMIC DNA]</scope>
    <source>
        <strain evidence="6 7">CCAP 1055/1</strain>
    </source>
</reference>
<evidence type="ECO:0000256" key="1">
    <source>
        <dbReference type="ARBA" id="ARBA00023002"/>
    </source>
</evidence>
<dbReference type="GO" id="GO:0000302">
    <property type="term" value="P:response to reactive oxygen species"/>
    <property type="evidence" value="ECO:0007669"/>
    <property type="project" value="TreeGrafter"/>
</dbReference>
<dbReference type="GO" id="GO:0004601">
    <property type="term" value="F:peroxidase activity"/>
    <property type="evidence" value="ECO:0007669"/>
    <property type="project" value="InterPro"/>
</dbReference>
<dbReference type="OrthoDB" id="2859658at2759"/>
<dbReference type="Proteomes" id="UP000000759">
    <property type="component" value="Chromosome 13"/>
</dbReference>
<evidence type="ECO:0000256" key="4">
    <source>
        <dbReference type="SAM" id="SignalP"/>
    </source>
</evidence>
<dbReference type="Gene3D" id="1.10.420.10">
    <property type="entry name" value="Peroxidase, domain 2"/>
    <property type="match status" value="1"/>
</dbReference>
<dbReference type="STRING" id="556484.B7G386"/>
<comment type="similarity">
    <text evidence="2">Belongs to the peroxidase family.</text>
</comment>
<dbReference type="PRINTS" id="PR00458">
    <property type="entry name" value="PEROXIDASE"/>
</dbReference>
<evidence type="ECO:0000313" key="7">
    <source>
        <dbReference type="Proteomes" id="UP000000759"/>
    </source>
</evidence>
<keyword evidence="1" id="KW-0560">Oxidoreductase</keyword>
<dbReference type="GO" id="GO:0034599">
    <property type="term" value="P:cellular response to oxidative stress"/>
    <property type="evidence" value="ECO:0007669"/>
    <property type="project" value="InterPro"/>
</dbReference>
<dbReference type="PROSITE" id="PS00435">
    <property type="entry name" value="PEROXIDASE_1"/>
    <property type="match status" value="1"/>
</dbReference>
<dbReference type="PROSITE" id="PS50873">
    <property type="entry name" value="PEROXIDASE_4"/>
    <property type="match status" value="1"/>
</dbReference>
<dbReference type="InterPro" id="IPR002016">
    <property type="entry name" value="Haem_peroxidase"/>
</dbReference>
<dbReference type="InterPro" id="IPR002207">
    <property type="entry name" value="Peroxidase_I"/>
</dbReference>
<dbReference type="EMBL" id="CM000615">
    <property type="protein sequence ID" value="EEC46958.1"/>
    <property type="molecule type" value="Genomic_DNA"/>
</dbReference>
<dbReference type="AlphaFoldDB" id="B7G386"/>
<dbReference type="PaxDb" id="2850-Phatr47395"/>
<name>B7G386_PHATC</name>
<dbReference type="CDD" id="cd00691">
    <property type="entry name" value="ascorbate_peroxidase"/>
    <property type="match status" value="1"/>
</dbReference>
<dbReference type="SMR" id="B7G386"/>
<dbReference type="SUPFAM" id="SSF48113">
    <property type="entry name" value="Heme-dependent peroxidases"/>
    <property type="match status" value="1"/>
</dbReference>
<dbReference type="PANTHER" id="PTHR31356">
    <property type="entry name" value="THYLAKOID LUMENAL 29 KDA PROTEIN, CHLOROPLASTIC-RELATED"/>
    <property type="match status" value="1"/>
</dbReference>
<protein>
    <recommendedName>
        <fullName evidence="5">Plant heme peroxidase family profile domain-containing protein</fullName>
    </recommendedName>
</protein>
<dbReference type="Gene3D" id="1.10.520.10">
    <property type="match status" value="1"/>
</dbReference>
<dbReference type="eggNOG" id="ENOG502QS7Q">
    <property type="taxonomic scope" value="Eukaryota"/>
</dbReference>
<dbReference type="OMA" id="PIKEKHA"/>
<dbReference type="GeneID" id="7202539"/>
<sequence length="331" mass="35679">MKFTSFAFLALAASANAFTQPASFGAARSFSTSLDVSKKDLEGAQTMIDKIIDDTNANPVFVRLAWHDSGTFDVNVEKEWPASGGAIGSIRFDPEINHGANAGLSGAVKLLEPVKESFPDVSFADIFQMASARSIELAGGPKIDMKYGRVDASGPENCSAEGNLPDAEPGPDGKYGGPGGSASTEDKTPNGHLRKVFYRMGLNDEEIVALSGAHSFGRAYKDRSGLGAEKTKFTDGSKQIRADGKEAKYNPGGSAWTKNWLVFDNSYFTTIPDESADPELLKLSTDKTLFGDEDFKPFAEKFRDSQDEFFASYAKAHKKLSELGSKFEAVE</sequence>
<dbReference type="RefSeq" id="XP_002181744.1">
    <property type="nucleotide sequence ID" value="XM_002181708.1"/>
</dbReference>
<gene>
    <name evidence="6" type="ORF">PHATRDRAFT_47395</name>
</gene>
<dbReference type="InterPro" id="IPR019793">
    <property type="entry name" value="Peroxidases_heam-ligand_BS"/>
</dbReference>
<dbReference type="InterPro" id="IPR010255">
    <property type="entry name" value="Haem_peroxidase_sf"/>
</dbReference>
<dbReference type="InterPro" id="IPR044831">
    <property type="entry name" value="Ccp1-like"/>
</dbReference>
<feature type="chain" id="PRO_5002855780" description="Plant heme peroxidase family profile domain-containing protein" evidence="4">
    <location>
        <begin position="18"/>
        <end position="331"/>
    </location>
</feature>
<evidence type="ECO:0000256" key="2">
    <source>
        <dbReference type="RuleBase" id="RU004241"/>
    </source>
</evidence>
<dbReference type="PANTHER" id="PTHR31356:SF66">
    <property type="entry name" value="CATALASE-PEROXIDASE"/>
    <property type="match status" value="1"/>
</dbReference>